<keyword evidence="4" id="KW-0479">Metal-binding</keyword>
<organism evidence="9 10">
    <name type="scientific">Candidatus Iainarchaeum sp</name>
    <dbReference type="NCBI Taxonomy" id="3101447"/>
    <lineage>
        <taxon>Archaea</taxon>
        <taxon>Candidatus Iainarchaeota</taxon>
        <taxon>Candidatus Iainarchaeia</taxon>
        <taxon>Candidatus Iainarchaeales</taxon>
        <taxon>Candidatus Iainarchaeaceae</taxon>
        <taxon>Candidatus Iainarchaeum</taxon>
    </lineage>
</organism>
<name>A0A8T4KW16_9ARCH</name>
<dbReference type="Pfam" id="PF01948">
    <property type="entry name" value="PyrI"/>
    <property type="match status" value="1"/>
</dbReference>
<dbReference type="GO" id="GO:0006207">
    <property type="term" value="P:'de novo' pyrimidine nucleobase biosynthetic process"/>
    <property type="evidence" value="ECO:0007669"/>
    <property type="project" value="InterPro"/>
</dbReference>
<evidence type="ECO:0000259" key="7">
    <source>
        <dbReference type="Pfam" id="PF01948"/>
    </source>
</evidence>
<evidence type="ECO:0000313" key="10">
    <source>
        <dbReference type="Proteomes" id="UP000683213"/>
    </source>
</evidence>
<comment type="caution">
    <text evidence="9">The sequence shown here is derived from an EMBL/GenBank/DDBJ whole genome shotgun (WGS) entry which is preliminary data.</text>
</comment>
<protein>
    <recommendedName>
        <fullName evidence="3">Aspartate carbamoyltransferase regulatory chain</fullName>
    </recommendedName>
</protein>
<dbReference type="AlphaFoldDB" id="A0A8T4KW16"/>
<evidence type="ECO:0000256" key="3">
    <source>
        <dbReference type="ARBA" id="ARBA00021764"/>
    </source>
</evidence>
<dbReference type="SUPFAM" id="SSF57825">
    <property type="entry name" value="Aspartate carbamoyltransferase, Regulatory-chain, C-terminal domain"/>
    <property type="match status" value="1"/>
</dbReference>
<evidence type="ECO:0000256" key="6">
    <source>
        <dbReference type="ARBA" id="ARBA00022975"/>
    </source>
</evidence>
<evidence type="ECO:0000256" key="5">
    <source>
        <dbReference type="ARBA" id="ARBA00022833"/>
    </source>
</evidence>
<dbReference type="InterPro" id="IPR002801">
    <property type="entry name" value="Asp_carbamoylTrfase_reg"/>
</dbReference>
<gene>
    <name evidence="9" type="ORF">J4224_02235</name>
</gene>
<dbReference type="GO" id="GO:0009347">
    <property type="term" value="C:aspartate carbamoyltransferase complex"/>
    <property type="evidence" value="ECO:0007669"/>
    <property type="project" value="InterPro"/>
</dbReference>
<dbReference type="EMBL" id="JAGVWF010000030">
    <property type="protein sequence ID" value="MBS3059223.1"/>
    <property type="molecule type" value="Genomic_DNA"/>
</dbReference>
<dbReference type="Gene3D" id="2.30.30.20">
    <property type="entry name" value="Aspartate carbamoyltransferase regulatory subunit, C-terminal domain"/>
    <property type="match status" value="1"/>
</dbReference>
<dbReference type="InterPro" id="IPR036793">
    <property type="entry name" value="Asp_carbatrfase_reg_N_sf"/>
</dbReference>
<dbReference type="Proteomes" id="UP000683213">
    <property type="component" value="Unassembled WGS sequence"/>
</dbReference>
<comment type="similarity">
    <text evidence="2">Belongs to the PyrI family.</text>
</comment>
<dbReference type="Gene3D" id="3.30.70.140">
    <property type="entry name" value="Aspartate carbamoyltransferase regulatory subunit, N-terminal domain"/>
    <property type="match status" value="1"/>
</dbReference>
<dbReference type="InterPro" id="IPR020545">
    <property type="entry name" value="Asp_carbamoyltransf_reg_N"/>
</dbReference>
<dbReference type="InterPro" id="IPR036792">
    <property type="entry name" value="Asp_carbatrfase_reg_C_sf"/>
</dbReference>
<dbReference type="GO" id="GO:0046872">
    <property type="term" value="F:metal ion binding"/>
    <property type="evidence" value="ECO:0007669"/>
    <property type="project" value="UniProtKB-KW"/>
</dbReference>
<evidence type="ECO:0000256" key="4">
    <source>
        <dbReference type="ARBA" id="ARBA00022723"/>
    </source>
</evidence>
<proteinExistence type="inferred from homology"/>
<evidence type="ECO:0000259" key="8">
    <source>
        <dbReference type="Pfam" id="PF02748"/>
    </source>
</evidence>
<keyword evidence="5" id="KW-0862">Zinc</keyword>
<keyword evidence="6" id="KW-0665">Pyrimidine biosynthesis</keyword>
<reference evidence="9" key="1">
    <citation type="submission" date="2021-03" db="EMBL/GenBank/DDBJ databases">
        <authorList>
            <person name="Jaffe A."/>
        </authorList>
    </citation>
    <scope>NUCLEOTIDE SEQUENCE</scope>
    <source>
        <strain evidence="9">RIFCSPHIGHO2_01_FULL_GW2011_AR10_43_9</strain>
    </source>
</reference>
<feature type="domain" description="Aspartate carbamoyltransferase regulatory subunit C-terminal" evidence="8">
    <location>
        <begin position="50"/>
        <end position="96"/>
    </location>
</feature>
<evidence type="ECO:0000256" key="2">
    <source>
        <dbReference type="ARBA" id="ARBA00010498"/>
    </source>
</evidence>
<feature type="domain" description="Aspartate carbamoyltransferase regulatory subunit N-terminal" evidence="7">
    <location>
        <begin position="1"/>
        <end position="45"/>
    </location>
</feature>
<accession>A0A8T4KW16</accession>
<evidence type="ECO:0000313" key="9">
    <source>
        <dbReference type="EMBL" id="MBS3059223.1"/>
    </source>
</evidence>
<comment type="function">
    <text evidence="1">Involved in allosteric regulation of aspartate carbamoyltransferase.</text>
</comment>
<dbReference type="SUPFAM" id="SSF54893">
    <property type="entry name" value="Aspartate carbamoyltransferase, Regulatory-chain, N-terminal domain"/>
    <property type="match status" value="1"/>
</dbReference>
<sequence>MGKKDLIFIEGKKLSGKETEKIALIGKGGTLNIISNASIVKKVQLNYPEEVSGIIRCINPKCISNAEGIPAKFSIKSEPLKATCFYCETRMNENEIINSIK</sequence>
<dbReference type="Pfam" id="PF02748">
    <property type="entry name" value="PyrI_C"/>
    <property type="match status" value="1"/>
</dbReference>
<evidence type="ECO:0000256" key="1">
    <source>
        <dbReference type="ARBA" id="ARBA00002565"/>
    </source>
</evidence>
<dbReference type="PANTHER" id="PTHR35805:SF1">
    <property type="entry name" value="ASPARTATE CARBAMOYLTRANSFERASE REGULATORY CHAIN"/>
    <property type="match status" value="1"/>
</dbReference>
<dbReference type="InterPro" id="IPR020542">
    <property type="entry name" value="Asp_carbamoyltrfase_reg_C"/>
</dbReference>
<reference evidence="9" key="2">
    <citation type="submission" date="2021-05" db="EMBL/GenBank/DDBJ databases">
        <title>Protein family content uncovers lineage relationships and bacterial pathway maintenance mechanisms in DPANN archaea.</title>
        <authorList>
            <person name="Castelle C.J."/>
            <person name="Meheust R."/>
            <person name="Jaffe A.L."/>
            <person name="Seitz K."/>
            <person name="Gong X."/>
            <person name="Baker B.J."/>
            <person name="Banfield J.F."/>
        </authorList>
    </citation>
    <scope>NUCLEOTIDE SEQUENCE</scope>
    <source>
        <strain evidence="9">RIFCSPHIGHO2_01_FULL_GW2011_AR10_43_9</strain>
    </source>
</reference>
<dbReference type="PANTHER" id="PTHR35805">
    <property type="entry name" value="ASPARTATE CARBAMOYLTRANSFERASE REGULATORY CHAIN"/>
    <property type="match status" value="1"/>
</dbReference>
<dbReference type="GO" id="GO:0006221">
    <property type="term" value="P:pyrimidine nucleotide biosynthetic process"/>
    <property type="evidence" value="ECO:0007669"/>
    <property type="project" value="UniProtKB-KW"/>
</dbReference>